<dbReference type="PANTHER" id="PTHR45339:SF1">
    <property type="entry name" value="HYBRID SIGNAL TRANSDUCTION HISTIDINE KINASE J"/>
    <property type="match status" value="1"/>
</dbReference>
<dbReference type="InterPro" id="IPR036890">
    <property type="entry name" value="HATPase_C_sf"/>
</dbReference>
<dbReference type="SMART" id="SM00304">
    <property type="entry name" value="HAMP"/>
    <property type="match status" value="1"/>
</dbReference>
<evidence type="ECO:0000256" key="8">
    <source>
        <dbReference type="ARBA" id="ARBA00022840"/>
    </source>
</evidence>
<dbReference type="Proteomes" id="UP000739411">
    <property type="component" value="Unassembled WGS sequence"/>
</dbReference>
<comment type="subcellular location">
    <subcellularLocation>
        <location evidence="2">Membrane</location>
    </subcellularLocation>
</comment>
<dbReference type="FunFam" id="1.10.287.130:FF:000002">
    <property type="entry name" value="Two-component osmosensing histidine kinase"/>
    <property type="match status" value="1"/>
</dbReference>
<evidence type="ECO:0000313" key="14">
    <source>
        <dbReference type="Proteomes" id="UP000739411"/>
    </source>
</evidence>
<evidence type="ECO:0000256" key="3">
    <source>
        <dbReference type="ARBA" id="ARBA00012438"/>
    </source>
</evidence>
<keyword evidence="10" id="KW-1133">Transmembrane helix</keyword>
<dbReference type="SUPFAM" id="SSF158472">
    <property type="entry name" value="HAMP domain-like"/>
    <property type="match status" value="1"/>
</dbReference>
<dbReference type="PROSITE" id="PS50109">
    <property type="entry name" value="HIS_KIN"/>
    <property type="match status" value="1"/>
</dbReference>
<evidence type="ECO:0000259" key="11">
    <source>
        <dbReference type="PROSITE" id="PS50109"/>
    </source>
</evidence>
<feature type="domain" description="Histidine kinase" evidence="11">
    <location>
        <begin position="281"/>
        <end position="453"/>
    </location>
</feature>
<dbReference type="EC" id="2.7.13.3" evidence="3"/>
<keyword evidence="7" id="KW-0418">Kinase</keyword>
<dbReference type="Pfam" id="PF17152">
    <property type="entry name" value="CHASE8"/>
    <property type="match status" value="1"/>
</dbReference>
<dbReference type="CDD" id="cd00082">
    <property type="entry name" value="HisKA"/>
    <property type="match status" value="1"/>
</dbReference>
<dbReference type="InterPro" id="IPR003661">
    <property type="entry name" value="HisK_dim/P_dom"/>
</dbReference>
<dbReference type="Pfam" id="PF00672">
    <property type="entry name" value="HAMP"/>
    <property type="match status" value="1"/>
</dbReference>
<dbReference type="AlphaFoldDB" id="A0A935K0F6"/>
<evidence type="ECO:0000256" key="7">
    <source>
        <dbReference type="ARBA" id="ARBA00022777"/>
    </source>
</evidence>
<feature type="transmembrane region" description="Helical" evidence="10">
    <location>
        <begin position="18"/>
        <end position="41"/>
    </location>
</feature>
<reference evidence="13 14" key="1">
    <citation type="submission" date="2020-10" db="EMBL/GenBank/DDBJ databases">
        <title>Connecting structure to function with the recovery of over 1000 high-quality activated sludge metagenome-assembled genomes encoding full-length rRNA genes using long-read sequencing.</title>
        <authorList>
            <person name="Singleton C.M."/>
            <person name="Petriglieri F."/>
            <person name="Kristensen J.M."/>
            <person name="Kirkegaard R.H."/>
            <person name="Michaelsen T.Y."/>
            <person name="Andersen M.H."/>
            <person name="Karst S.M."/>
            <person name="Dueholm M.S."/>
            <person name="Nielsen P.H."/>
            <person name="Albertsen M."/>
        </authorList>
    </citation>
    <scope>NUCLEOTIDE SEQUENCE [LARGE SCALE GENOMIC DNA]</scope>
    <source>
        <strain evidence="13">EsbW_18-Q3-R4-48_BATAC.463</strain>
    </source>
</reference>
<keyword evidence="6" id="KW-0547">Nucleotide-binding</keyword>
<keyword evidence="4" id="KW-0597">Phosphoprotein</keyword>
<dbReference type="SUPFAM" id="SSF55874">
    <property type="entry name" value="ATPase domain of HSP90 chaperone/DNA topoisomerase II/histidine kinase"/>
    <property type="match status" value="1"/>
</dbReference>
<keyword evidence="10" id="KW-0472">Membrane</keyword>
<evidence type="ECO:0000256" key="6">
    <source>
        <dbReference type="ARBA" id="ARBA00022741"/>
    </source>
</evidence>
<dbReference type="InterPro" id="IPR036097">
    <property type="entry name" value="HisK_dim/P_sf"/>
</dbReference>
<evidence type="ECO:0000256" key="5">
    <source>
        <dbReference type="ARBA" id="ARBA00022679"/>
    </source>
</evidence>
<dbReference type="Gene3D" id="6.10.340.10">
    <property type="match status" value="1"/>
</dbReference>
<proteinExistence type="predicted"/>
<dbReference type="InterPro" id="IPR003660">
    <property type="entry name" value="HAMP_dom"/>
</dbReference>
<dbReference type="Gene3D" id="1.10.287.130">
    <property type="match status" value="1"/>
</dbReference>
<dbReference type="CDD" id="cd06225">
    <property type="entry name" value="HAMP"/>
    <property type="match status" value="1"/>
</dbReference>
<organism evidence="13 14">
    <name type="scientific">Candidatus Dechloromonas phosphorivorans</name>
    <dbReference type="NCBI Taxonomy" id="2899244"/>
    <lineage>
        <taxon>Bacteria</taxon>
        <taxon>Pseudomonadati</taxon>
        <taxon>Pseudomonadota</taxon>
        <taxon>Betaproteobacteria</taxon>
        <taxon>Rhodocyclales</taxon>
        <taxon>Azonexaceae</taxon>
        <taxon>Dechloromonas</taxon>
    </lineage>
</organism>
<feature type="transmembrane region" description="Helical" evidence="10">
    <location>
        <begin position="164"/>
        <end position="182"/>
    </location>
</feature>
<keyword evidence="8" id="KW-0067">ATP-binding</keyword>
<dbReference type="Pfam" id="PF02518">
    <property type="entry name" value="HATPase_c"/>
    <property type="match status" value="1"/>
</dbReference>
<evidence type="ECO:0000256" key="4">
    <source>
        <dbReference type="ARBA" id="ARBA00022553"/>
    </source>
</evidence>
<name>A0A935K0F6_9RHOO</name>
<feature type="domain" description="HAMP" evidence="12">
    <location>
        <begin position="187"/>
        <end position="241"/>
    </location>
</feature>
<evidence type="ECO:0000256" key="9">
    <source>
        <dbReference type="ARBA" id="ARBA00023012"/>
    </source>
</evidence>
<dbReference type="PANTHER" id="PTHR45339">
    <property type="entry name" value="HYBRID SIGNAL TRANSDUCTION HISTIDINE KINASE J"/>
    <property type="match status" value="1"/>
</dbReference>
<dbReference type="InterPro" id="IPR005467">
    <property type="entry name" value="His_kinase_dom"/>
</dbReference>
<dbReference type="SUPFAM" id="SSF47384">
    <property type="entry name" value="Homodimeric domain of signal transducing histidine kinase"/>
    <property type="match status" value="1"/>
</dbReference>
<evidence type="ECO:0000313" key="13">
    <source>
        <dbReference type="EMBL" id="MBK7415869.1"/>
    </source>
</evidence>
<evidence type="ECO:0000256" key="1">
    <source>
        <dbReference type="ARBA" id="ARBA00000085"/>
    </source>
</evidence>
<dbReference type="InterPro" id="IPR003594">
    <property type="entry name" value="HATPase_dom"/>
</dbReference>
<dbReference type="EMBL" id="JADJMS010000027">
    <property type="protein sequence ID" value="MBK7415869.1"/>
    <property type="molecule type" value="Genomic_DNA"/>
</dbReference>
<protein>
    <recommendedName>
        <fullName evidence="3">histidine kinase</fullName>
        <ecNumber evidence="3">2.7.13.3</ecNumber>
    </recommendedName>
</protein>
<gene>
    <name evidence="13" type="ORF">IPJ38_12885</name>
</gene>
<evidence type="ECO:0000256" key="10">
    <source>
        <dbReference type="SAM" id="Phobius"/>
    </source>
</evidence>
<dbReference type="Pfam" id="PF00512">
    <property type="entry name" value="HisKA"/>
    <property type="match status" value="1"/>
</dbReference>
<accession>A0A935K0F6</accession>
<dbReference type="SMART" id="SM00388">
    <property type="entry name" value="HisKA"/>
    <property type="match status" value="1"/>
</dbReference>
<evidence type="ECO:0000259" key="12">
    <source>
        <dbReference type="PROSITE" id="PS50885"/>
    </source>
</evidence>
<dbReference type="GO" id="GO:0005524">
    <property type="term" value="F:ATP binding"/>
    <property type="evidence" value="ECO:0007669"/>
    <property type="project" value="UniProtKB-KW"/>
</dbReference>
<keyword evidence="5" id="KW-0808">Transferase</keyword>
<comment type="catalytic activity">
    <reaction evidence="1">
        <text>ATP + protein L-histidine = ADP + protein N-phospho-L-histidine.</text>
        <dbReference type="EC" id="2.7.13.3"/>
    </reaction>
</comment>
<sequence length="453" mass="49652">MSAQPDFASRPLKNQLRAIVAITTGFGLLLTMLYFALSSVVREQGSMMRQLDSIAEIIVSNSAAAIRFNDNAAANVVLAALGNRNEIRAAWITLQDGSVLATYPADADIKSLSLAEVPGNRLSILTVSREMRLNQPIVHEGETLGSLNMTVDLRDMWRHILEDALLGLLTTAIVFAFALRLANRLQRRISEPLLELANATRQIAEDGRYDLRVEAKPQAAETSTLINGFNRMLEEIAARDRELQLSRDVLEQQVDVRTGELRIAKEQAEAANRAKSQFLANMSHEIRTPMNGVIGMTDLLLETPLNREQRHFADTVRLSANSLLHLINEILDFSKIEAGKLVLEESPIHIGPLLEEVILGQAGRAQAKNVEIAGHVSAGMPEILLGDPHRIRQMVGNLVNNAVKFTAEGEVTVYVTQRSEEAPAELTLGANEYAIVVCDSGPGIPAAAKEQLR</sequence>
<keyword evidence="10" id="KW-0812">Transmembrane</keyword>
<dbReference type="InterPro" id="IPR033417">
    <property type="entry name" value="CHASE8"/>
</dbReference>
<dbReference type="Gene3D" id="3.30.565.10">
    <property type="entry name" value="Histidine kinase-like ATPase, C-terminal domain"/>
    <property type="match status" value="1"/>
</dbReference>
<dbReference type="PROSITE" id="PS50885">
    <property type="entry name" value="HAMP"/>
    <property type="match status" value="1"/>
</dbReference>
<comment type="caution">
    <text evidence="13">The sequence shown here is derived from an EMBL/GenBank/DDBJ whole genome shotgun (WGS) entry which is preliminary data.</text>
</comment>
<keyword evidence="9" id="KW-0902">Two-component regulatory system</keyword>
<evidence type="ECO:0000256" key="2">
    <source>
        <dbReference type="ARBA" id="ARBA00004370"/>
    </source>
</evidence>
<dbReference type="GO" id="GO:0000155">
    <property type="term" value="F:phosphorelay sensor kinase activity"/>
    <property type="evidence" value="ECO:0007669"/>
    <property type="project" value="InterPro"/>
</dbReference>
<dbReference type="GO" id="GO:0016020">
    <property type="term" value="C:membrane"/>
    <property type="evidence" value="ECO:0007669"/>
    <property type="project" value="UniProtKB-SubCell"/>
</dbReference>